<reference evidence="3" key="1">
    <citation type="submission" date="2017-09" db="EMBL/GenBank/DDBJ databases">
        <title>Depth-based differentiation of microbial function through sediment-hosted aquifers and enrichment of novel symbionts in the deep terrestrial subsurface.</title>
        <authorList>
            <person name="Probst A.J."/>
            <person name="Ladd B."/>
            <person name="Jarett J.K."/>
            <person name="Geller-Mcgrath D.E."/>
            <person name="Sieber C.M.K."/>
            <person name="Emerson J.B."/>
            <person name="Anantharaman K."/>
            <person name="Thomas B.C."/>
            <person name="Malmstrom R."/>
            <person name="Stieglmeier M."/>
            <person name="Klingl A."/>
            <person name="Woyke T."/>
            <person name="Ryan C.M."/>
            <person name="Banfield J.F."/>
        </authorList>
    </citation>
    <scope>NUCLEOTIDE SEQUENCE [LARGE SCALE GENOMIC DNA]</scope>
</reference>
<gene>
    <name evidence="2" type="ORF">CO059_00870</name>
</gene>
<sequence length="352" mass="38837">MKLSDLREFVLRNRKRIIVVATLFIFLCIVSVVGYQKFLAPPLIPEEEKLPPFYLVNDIASVTGEVSLSSLQVTDFPGVITAYRAEPLAFSFTKEEAKELAARFGFSGEPRISTSPDGRSETLVFIDLKNQATLAVTTKPRKLTYVVEGGRAQEGTLLDQAAATQKAKEFVGDKDLPLSQLSPFGVRYLISKGNIYFEVEEPTEAEFLEVSFSWLVEGWDLLGESPADTVARVIFDRQGKVVSLKFRFPDLQFTRFGEVKLLSSSEAVAKLKKEGLVVSTSAIGTTTGWSEIADLRSFAPESVRLIFVQPSGATFLYPVYLFEGKGRTTAGVEVKAAAYLLAVSPEYLKAKE</sequence>
<keyword evidence="1" id="KW-0472">Membrane</keyword>
<organism evidence="2 3">
    <name type="scientific">candidate division WWE3 bacterium CG_4_9_14_0_2_um_filter_48_10</name>
    <dbReference type="NCBI Taxonomy" id="1975078"/>
    <lineage>
        <taxon>Bacteria</taxon>
        <taxon>Katanobacteria</taxon>
    </lineage>
</organism>
<keyword evidence="1" id="KW-1133">Transmembrane helix</keyword>
<evidence type="ECO:0000313" key="2">
    <source>
        <dbReference type="EMBL" id="PJC23011.1"/>
    </source>
</evidence>
<keyword evidence="1" id="KW-0812">Transmembrane</keyword>
<dbReference type="EMBL" id="PFSK01000013">
    <property type="protein sequence ID" value="PJC23011.1"/>
    <property type="molecule type" value="Genomic_DNA"/>
</dbReference>
<feature type="transmembrane region" description="Helical" evidence="1">
    <location>
        <begin position="17"/>
        <end position="35"/>
    </location>
</feature>
<name>A0A2M8EJU0_UNCKA</name>
<protein>
    <submittedName>
        <fullName evidence="2">Uncharacterized protein</fullName>
    </submittedName>
</protein>
<evidence type="ECO:0000256" key="1">
    <source>
        <dbReference type="SAM" id="Phobius"/>
    </source>
</evidence>
<accession>A0A2M8EJU0</accession>
<proteinExistence type="predicted"/>
<dbReference type="Proteomes" id="UP000228781">
    <property type="component" value="Unassembled WGS sequence"/>
</dbReference>
<evidence type="ECO:0000313" key="3">
    <source>
        <dbReference type="Proteomes" id="UP000228781"/>
    </source>
</evidence>
<dbReference type="AlphaFoldDB" id="A0A2M8EJU0"/>
<comment type="caution">
    <text evidence="2">The sequence shown here is derived from an EMBL/GenBank/DDBJ whole genome shotgun (WGS) entry which is preliminary data.</text>
</comment>